<feature type="domain" description="Penicillin-binding protein transpeptidase" evidence="1">
    <location>
        <begin position="164"/>
        <end position="486"/>
    </location>
</feature>
<protein>
    <submittedName>
        <fullName evidence="3">Cell elongation-specific peptidoglycan D,D-transpeptidase</fullName>
    </submittedName>
</protein>
<dbReference type="EMBL" id="FOZN01000002">
    <property type="protein sequence ID" value="SFS10288.1"/>
    <property type="molecule type" value="Genomic_DNA"/>
</dbReference>
<sequence>MTDASREQSMRRPIRRVSTLLLIMFVGLFGSSTMIQAVQADALQADPRNTRTLYDSFAVERGSIVVDGVQVALSTPSNDEFEWQREYPMGPLYAHVTGYNSLGQGSRGIEDAMNEELTGTANSQFFDQVLATLTGESPAGSSVELTIDAQAQQAAADALGDRVGAVVALDPDTGDVLAMYSSPTYDPNPFASHSTAAVTEVYDRLLADPQDPLHNRTIEGDQFTPGSVFKVLMLSAALESGQFTLDSEFENPAELQLPQSTHVVRNASRETCGPGETVTLETAFILSCNIPFAQLAQQLGADAIAQQAAAFGYGQTLDIPLRVQASSYPSDLNEPNLMLTGFGQHDVRVTPMQIAMTTAAIANDGTMMQPNMVDRVLAPNLDVISEPEPTILGNPVSAEVAAQVRASMELGVQEGLATNAQIDGVTVGGKTGTAERGEGRSFNLWFTGYGELDDQSVAVAVVVVPDENIVGDTSNVIAAPIGRAVIEAVLNS</sequence>
<dbReference type="GO" id="GO:0008658">
    <property type="term" value="F:penicillin binding"/>
    <property type="evidence" value="ECO:0007669"/>
    <property type="project" value="InterPro"/>
</dbReference>
<proteinExistence type="predicted"/>
<keyword evidence="4" id="KW-1185">Reference proteome</keyword>
<dbReference type="InterPro" id="IPR054120">
    <property type="entry name" value="PBPA_dimer"/>
</dbReference>
<evidence type="ECO:0000313" key="4">
    <source>
        <dbReference type="Proteomes" id="UP000198506"/>
    </source>
</evidence>
<evidence type="ECO:0000313" key="3">
    <source>
        <dbReference type="EMBL" id="SFS10288.1"/>
    </source>
</evidence>
<dbReference type="Proteomes" id="UP000198506">
    <property type="component" value="Unassembled WGS sequence"/>
</dbReference>
<dbReference type="Gene3D" id="3.90.1310.10">
    <property type="entry name" value="Penicillin-binding protein 2a (Domain 2)"/>
    <property type="match status" value="1"/>
</dbReference>
<dbReference type="Pfam" id="PF00905">
    <property type="entry name" value="Transpeptidase"/>
    <property type="match status" value="1"/>
</dbReference>
<comment type="caution">
    <text evidence="3">The sequence shown here is derived from an EMBL/GenBank/DDBJ whole genome shotgun (WGS) entry which is preliminary data.</text>
</comment>
<dbReference type="Gene3D" id="3.40.710.10">
    <property type="entry name" value="DD-peptidase/beta-lactamase superfamily"/>
    <property type="match status" value="1"/>
</dbReference>
<feature type="domain" description="Penicillin binding protein A dimerisation" evidence="2">
    <location>
        <begin position="61"/>
        <end position="143"/>
    </location>
</feature>
<dbReference type="PANTHER" id="PTHR30627">
    <property type="entry name" value="PEPTIDOGLYCAN D,D-TRANSPEPTIDASE"/>
    <property type="match status" value="1"/>
</dbReference>
<accession>A0AA94KZN5</accession>
<dbReference type="InterPro" id="IPR050515">
    <property type="entry name" value="Beta-lactam/transpept"/>
</dbReference>
<name>A0AA94KZN5_9MICO</name>
<evidence type="ECO:0000259" key="2">
    <source>
        <dbReference type="Pfam" id="PF21922"/>
    </source>
</evidence>
<dbReference type="GO" id="GO:0005886">
    <property type="term" value="C:plasma membrane"/>
    <property type="evidence" value="ECO:0007669"/>
    <property type="project" value="TreeGrafter"/>
</dbReference>
<dbReference type="AlphaFoldDB" id="A0AA94KZN5"/>
<dbReference type="SUPFAM" id="SSF56519">
    <property type="entry name" value="Penicillin binding protein dimerisation domain"/>
    <property type="match status" value="1"/>
</dbReference>
<dbReference type="Pfam" id="PF21922">
    <property type="entry name" value="PBP_dimer_2"/>
    <property type="match status" value="1"/>
</dbReference>
<reference evidence="3 4" key="1">
    <citation type="submission" date="2016-10" db="EMBL/GenBank/DDBJ databases">
        <authorList>
            <person name="Varghese N."/>
            <person name="Submissions S."/>
        </authorList>
    </citation>
    <scope>NUCLEOTIDE SEQUENCE [LARGE SCALE GENOMIC DNA]</scope>
    <source>
        <strain evidence="3 4">IAM 15147</strain>
    </source>
</reference>
<dbReference type="InterPro" id="IPR036138">
    <property type="entry name" value="PBP_dimer_sf"/>
</dbReference>
<dbReference type="InterPro" id="IPR012338">
    <property type="entry name" value="Beta-lactam/transpept-like"/>
</dbReference>
<evidence type="ECO:0000259" key="1">
    <source>
        <dbReference type="Pfam" id="PF00905"/>
    </source>
</evidence>
<dbReference type="InterPro" id="IPR001460">
    <property type="entry name" value="PCN-bd_Tpept"/>
</dbReference>
<dbReference type="GO" id="GO:0071972">
    <property type="term" value="F:peptidoglycan L,D-transpeptidase activity"/>
    <property type="evidence" value="ECO:0007669"/>
    <property type="project" value="TreeGrafter"/>
</dbReference>
<dbReference type="PANTHER" id="PTHR30627:SF24">
    <property type="entry name" value="PENICILLIN-BINDING PROTEIN 4B"/>
    <property type="match status" value="1"/>
</dbReference>
<organism evidence="3 4">
    <name type="scientific">Agrococcus baldri</name>
    <dbReference type="NCBI Taxonomy" id="153730"/>
    <lineage>
        <taxon>Bacteria</taxon>
        <taxon>Bacillati</taxon>
        <taxon>Actinomycetota</taxon>
        <taxon>Actinomycetes</taxon>
        <taxon>Micrococcales</taxon>
        <taxon>Microbacteriaceae</taxon>
        <taxon>Agrococcus</taxon>
    </lineage>
</organism>
<dbReference type="GO" id="GO:0071555">
    <property type="term" value="P:cell wall organization"/>
    <property type="evidence" value="ECO:0007669"/>
    <property type="project" value="TreeGrafter"/>
</dbReference>
<gene>
    <name evidence="3" type="ORF">SAMN04487783_1387</name>
</gene>
<dbReference type="SUPFAM" id="SSF56601">
    <property type="entry name" value="beta-lactamase/transpeptidase-like"/>
    <property type="match status" value="1"/>
</dbReference>